<gene>
    <name evidence="1" type="ORF">ACAOBT_LOCUS13252</name>
</gene>
<dbReference type="EMBL" id="CAKOFQ010006874">
    <property type="protein sequence ID" value="CAH1978752.1"/>
    <property type="molecule type" value="Genomic_DNA"/>
</dbReference>
<reference evidence="1" key="1">
    <citation type="submission" date="2022-03" db="EMBL/GenBank/DDBJ databases">
        <authorList>
            <person name="Sayadi A."/>
        </authorList>
    </citation>
    <scope>NUCLEOTIDE SEQUENCE</scope>
</reference>
<proteinExistence type="predicted"/>
<keyword evidence="2" id="KW-1185">Reference proteome</keyword>
<evidence type="ECO:0000313" key="1">
    <source>
        <dbReference type="EMBL" id="CAH1978752.1"/>
    </source>
</evidence>
<protein>
    <submittedName>
        <fullName evidence="1">Uncharacterized protein</fullName>
    </submittedName>
</protein>
<organism evidence="1 2">
    <name type="scientific">Acanthoscelides obtectus</name>
    <name type="common">Bean weevil</name>
    <name type="synonym">Bruchus obtectus</name>
    <dbReference type="NCBI Taxonomy" id="200917"/>
    <lineage>
        <taxon>Eukaryota</taxon>
        <taxon>Metazoa</taxon>
        <taxon>Ecdysozoa</taxon>
        <taxon>Arthropoda</taxon>
        <taxon>Hexapoda</taxon>
        <taxon>Insecta</taxon>
        <taxon>Pterygota</taxon>
        <taxon>Neoptera</taxon>
        <taxon>Endopterygota</taxon>
        <taxon>Coleoptera</taxon>
        <taxon>Polyphaga</taxon>
        <taxon>Cucujiformia</taxon>
        <taxon>Chrysomeloidea</taxon>
        <taxon>Chrysomelidae</taxon>
        <taxon>Bruchinae</taxon>
        <taxon>Bruchini</taxon>
        <taxon>Acanthoscelides</taxon>
    </lineage>
</organism>
<dbReference type="Proteomes" id="UP001152888">
    <property type="component" value="Unassembled WGS sequence"/>
</dbReference>
<dbReference type="OrthoDB" id="9990384at2759"/>
<comment type="caution">
    <text evidence="1">The sequence shown here is derived from an EMBL/GenBank/DDBJ whole genome shotgun (WGS) entry which is preliminary data.</text>
</comment>
<accession>A0A9P0KW19</accession>
<dbReference type="AlphaFoldDB" id="A0A9P0KW19"/>
<sequence>MLYQNSLNSNLCLINDCRCLQNMSNTSYSTNNFQVNFIKSIGGKDAKDFCLEPLNFIKCLLETITRTNEYNVENAMSEGL</sequence>
<evidence type="ECO:0000313" key="2">
    <source>
        <dbReference type="Proteomes" id="UP001152888"/>
    </source>
</evidence>
<name>A0A9P0KW19_ACAOB</name>